<sequence length="91" mass="9176">MSSLSLRDGMNGILPAAETAAVDSELTATAGSLLLQPGFASTPLRQILIALVAAAIVIVVGRIVLAIAWKLVTIAAVVVALLLLLSTSGIV</sequence>
<feature type="transmembrane region" description="Helical" evidence="1">
    <location>
        <begin position="71"/>
        <end position="90"/>
    </location>
</feature>
<dbReference type="Proteomes" id="UP000199215">
    <property type="component" value="Unassembled WGS sequence"/>
</dbReference>
<evidence type="ECO:0000256" key="1">
    <source>
        <dbReference type="SAM" id="Phobius"/>
    </source>
</evidence>
<accession>A0A1H6IYU0</accession>
<dbReference type="Pfam" id="PF26072">
    <property type="entry name" value="DUF8029"/>
    <property type="match status" value="1"/>
</dbReference>
<gene>
    <name evidence="2" type="ORF">SAMN05192561_10449</name>
</gene>
<dbReference type="AlphaFoldDB" id="A0A1H6IYU0"/>
<keyword evidence="1" id="KW-0472">Membrane</keyword>
<evidence type="ECO:0000313" key="2">
    <source>
        <dbReference type="EMBL" id="SEH51758.1"/>
    </source>
</evidence>
<dbReference type="EMBL" id="FNWU01000004">
    <property type="protein sequence ID" value="SEH51758.1"/>
    <property type="molecule type" value="Genomic_DNA"/>
</dbReference>
<dbReference type="InterPro" id="IPR058342">
    <property type="entry name" value="DUF8029"/>
</dbReference>
<organism evidence="2 3">
    <name type="scientific">Halopenitus malekzadehii</name>
    <dbReference type="NCBI Taxonomy" id="1267564"/>
    <lineage>
        <taxon>Archaea</taxon>
        <taxon>Methanobacteriati</taxon>
        <taxon>Methanobacteriota</taxon>
        <taxon>Stenosarchaea group</taxon>
        <taxon>Halobacteria</taxon>
        <taxon>Halobacteriales</taxon>
        <taxon>Haloferacaceae</taxon>
        <taxon>Halopenitus</taxon>
    </lineage>
</organism>
<name>A0A1H6IYU0_9EURY</name>
<protein>
    <submittedName>
        <fullName evidence="2">Uncharacterized protein</fullName>
    </submittedName>
</protein>
<keyword evidence="1" id="KW-0812">Transmembrane</keyword>
<proteinExistence type="predicted"/>
<evidence type="ECO:0000313" key="3">
    <source>
        <dbReference type="Proteomes" id="UP000199215"/>
    </source>
</evidence>
<keyword evidence="3" id="KW-1185">Reference proteome</keyword>
<feature type="transmembrane region" description="Helical" evidence="1">
    <location>
        <begin position="44"/>
        <end position="64"/>
    </location>
</feature>
<reference evidence="2 3" key="1">
    <citation type="submission" date="2016-10" db="EMBL/GenBank/DDBJ databases">
        <authorList>
            <person name="de Groot N.N."/>
        </authorList>
    </citation>
    <scope>NUCLEOTIDE SEQUENCE [LARGE SCALE GENOMIC DNA]</scope>
    <source>
        <strain evidence="2 3">IBRC-M10418</strain>
    </source>
</reference>
<keyword evidence="1" id="KW-1133">Transmembrane helix</keyword>